<dbReference type="PANTHER" id="PTHR12526:SF630">
    <property type="entry name" value="GLYCOSYLTRANSFERASE"/>
    <property type="match status" value="1"/>
</dbReference>
<evidence type="ECO:0000259" key="1">
    <source>
        <dbReference type="Pfam" id="PF00534"/>
    </source>
</evidence>
<keyword evidence="3" id="KW-1185">Reference proteome</keyword>
<dbReference type="SUPFAM" id="SSF53756">
    <property type="entry name" value="UDP-Glycosyltransferase/glycogen phosphorylase"/>
    <property type="match status" value="1"/>
</dbReference>
<dbReference type="PANTHER" id="PTHR12526">
    <property type="entry name" value="GLYCOSYLTRANSFERASE"/>
    <property type="match status" value="1"/>
</dbReference>
<dbReference type="RefSeq" id="WP_379857825.1">
    <property type="nucleotide sequence ID" value="NZ_JBHZQA010000004.1"/>
</dbReference>
<feature type="domain" description="Glycosyl transferase family 1" evidence="1">
    <location>
        <begin position="174"/>
        <end position="342"/>
    </location>
</feature>
<accession>A0ABW6HLW6</accession>
<organism evidence="2 3">
    <name type="scientific">Flavobacterium fructosi</name>
    <dbReference type="NCBI Taxonomy" id="3230416"/>
    <lineage>
        <taxon>Bacteria</taxon>
        <taxon>Pseudomonadati</taxon>
        <taxon>Bacteroidota</taxon>
        <taxon>Flavobacteriia</taxon>
        <taxon>Flavobacteriales</taxon>
        <taxon>Flavobacteriaceae</taxon>
        <taxon>Flavobacterium</taxon>
    </lineage>
</organism>
<dbReference type="GO" id="GO:0016757">
    <property type="term" value="F:glycosyltransferase activity"/>
    <property type="evidence" value="ECO:0007669"/>
    <property type="project" value="UniProtKB-KW"/>
</dbReference>
<dbReference type="Gene3D" id="3.40.50.2000">
    <property type="entry name" value="Glycogen Phosphorylase B"/>
    <property type="match status" value="2"/>
</dbReference>
<dbReference type="Pfam" id="PF00534">
    <property type="entry name" value="Glycos_transf_1"/>
    <property type="match status" value="1"/>
</dbReference>
<dbReference type="EMBL" id="JBHZQA010000004">
    <property type="protein sequence ID" value="MFE3848024.1"/>
    <property type="molecule type" value="Genomic_DNA"/>
</dbReference>
<proteinExistence type="predicted"/>
<dbReference type="Proteomes" id="UP001600039">
    <property type="component" value="Unassembled WGS sequence"/>
</dbReference>
<dbReference type="EC" id="2.4.-.-" evidence="2"/>
<sequence length="366" mass="41641">MRIVIINDMLWGGGRERRIVQLISGLNDAGYNDIHLILLDDRIDYEQVYDLDVSITKILRSSNKDFSVFKKLYSLLKIIKPDIVNSWSFMSTFYAAPISLILKIKCVGSYIVDCNNPKLLSLNYFAKHIGFLLCEKIVSNSMAGHISYKTPKEKQIVIYNGFDKKRMVDLKSKTELLNEFGISVSNRIISMAARFDKQKDFDTFIKSCQLLRKKRNDFYAFCIGQGELLDETKNRLNENDSAYIQFTGFRNDIESFTNASDIGILCTNPNHHGEGISNSILEFMAFSKPVIATIGGGTNEIIENGKNGFLIEPFDAENLAGKMNVLLNDNQLFNDMSSSAKETVDYKFALERMTDEFIELYKKSAK</sequence>
<protein>
    <submittedName>
        <fullName evidence="2">Glycosyltransferase family 4 protein</fullName>
        <ecNumber evidence="2">2.4.-.-</ecNumber>
    </submittedName>
</protein>
<dbReference type="CDD" id="cd03801">
    <property type="entry name" value="GT4_PimA-like"/>
    <property type="match status" value="1"/>
</dbReference>
<reference evidence="2 3" key="1">
    <citation type="submission" date="2024-06" db="EMBL/GenBank/DDBJ databases">
        <title>Flavobacterium spp. isolated from glacier.</title>
        <authorList>
            <person name="Han D."/>
        </authorList>
    </citation>
    <scope>NUCLEOTIDE SEQUENCE [LARGE SCALE GENOMIC DNA]</scope>
    <source>
        <strain evidence="2 3">LB3P45</strain>
    </source>
</reference>
<evidence type="ECO:0000313" key="2">
    <source>
        <dbReference type="EMBL" id="MFE3848024.1"/>
    </source>
</evidence>
<name>A0ABW6HLW6_9FLAO</name>
<comment type="caution">
    <text evidence="2">The sequence shown here is derived from an EMBL/GenBank/DDBJ whole genome shotgun (WGS) entry which is preliminary data.</text>
</comment>
<keyword evidence="2" id="KW-0328">Glycosyltransferase</keyword>
<keyword evidence="2" id="KW-0808">Transferase</keyword>
<evidence type="ECO:0000313" key="3">
    <source>
        <dbReference type="Proteomes" id="UP001600039"/>
    </source>
</evidence>
<dbReference type="InterPro" id="IPR001296">
    <property type="entry name" value="Glyco_trans_1"/>
</dbReference>
<gene>
    <name evidence="2" type="ORF">ACFX5D_08625</name>
</gene>